<protein>
    <recommendedName>
        <fullName evidence="4">DUF4424 domain-containing protein</fullName>
    </recommendedName>
</protein>
<dbReference type="PROSITE" id="PS51257">
    <property type="entry name" value="PROKAR_LIPOPROTEIN"/>
    <property type="match status" value="1"/>
</dbReference>
<name>A0A6I1I2R9_9BURK</name>
<feature type="chain" id="PRO_5026061384" description="DUF4424 domain-containing protein" evidence="1">
    <location>
        <begin position="28"/>
        <end position="392"/>
    </location>
</feature>
<dbReference type="RefSeq" id="WP_152282268.1">
    <property type="nucleotide sequence ID" value="NZ_WFLI01000008.1"/>
</dbReference>
<evidence type="ECO:0000256" key="1">
    <source>
        <dbReference type="SAM" id="SignalP"/>
    </source>
</evidence>
<accession>A0A6I1I2R9</accession>
<gene>
    <name evidence="2" type="ORF">GCN75_09255</name>
</gene>
<evidence type="ECO:0000313" key="2">
    <source>
        <dbReference type="EMBL" id="KAB8065185.1"/>
    </source>
</evidence>
<reference evidence="2 3" key="1">
    <citation type="submission" date="2019-10" db="EMBL/GenBank/DDBJ databases">
        <title>Three novel species isolated from a subtropical stream in China.</title>
        <authorList>
            <person name="Lu H."/>
        </authorList>
    </citation>
    <scope>NUCLEOTIDE SEQUENCE [LARGE SCALE GENOMIC DNA]</scope>
    <source>
        <strain evidence="2 3">FT13W</strain>
    </source>
</reference>
<feature type="signal peptide" evidence="1">
    <location>
        <begin position="1"/>
        <end position="27"/>
    </location>
</feature>
<comment type="caution">
    <text evidence="2">The sequence shown here is derived from an EMBL/GenBank/DDBJ whole genome shotgun (WGS) entry which is preliminary data.</text>
</comment>
<dbReference type="AlphaFoldDB" id="A0A6I1I2R9"/>
<evidence type="ECO:0000313" key="3">
    <source>
        <dbReference type="Proteomes" id="UP000468717"/>
    </source>
</evidence>
<proteinExistence type="predicted"/>
<keyword evidence="1" id="KW-0732">Signal</keyword>
<sequence>MQTRPSPCTWTRCVALTCLLLPGAALACSCMADERGKFLHVSAATSASSATISLPANARGVLFLPETYPDYVLRDEGRYSIVRLPVALSTKNFRIQEHGVGRKLTPVVVRLRVEKQMGQQLQGYYLASPEMQQCTGQKNASLPICRSLNAATEDWNEQEQQRTGDKIKRFALQQGLRDISEEVDAAYGLYRIEAREGFKPGKQYDIEYHDGARRLQLALRMESLPLSLNQPAPFAIHPQGAPGREILPMASNDGSCGRRIKVATQPLRLVLPPSYEPHASLLLYFMQQKLQQADQQHMAAAGQFTPFHYWPALCTSIAYGGSFHGEGRELAIGDCQSPAPRQVKAFAGVLEVEDRLHETTLLPISFPAAKLGQCPKMKDDINLRYFVPAMFR</sequence>
<dbReference type="Proteomes" id="UP000468717">
    <property type="component" value="Unassembled WGS sequence"/>
</dbReference>
<keyword evidence="3" id="KW-1185">Reference proteome</keyword>
<dbReference type="EMBL" id="WFLI01000008">
    <property type="protein sequence ID" value="KAB8065185.1"/>
    <property type="molecule type" value="Genomic_DNA"/>
</dbReference>
<evidence type="ECO:0008006" key="4">
    <source>
        <dbReference type="Google" id="ProtNLM"/>
    </source>
</evidence>
<organism evidence="2 3">
    <name type="scientific">Janthinobacterium violaceinigrum</name>
    <dbReference type="NCBI Taxonomy" id="2654252"/>
    <lineage>
        <taxon>Bacteria</taxon>
        <taxon>Pseudomonadati</taxon>
        <taxon>Pseudomonadota</taxon>
        <taxon>Betaproteobacteria</taxon>
        <taxon>Burkholderiales</taxon>
        <taxon>Oxalobacteraceae</taxon>
        <taxon>Janthinobacterium</taxon>
    </lineage>
</organism>